<dbReference type="RefSeq" id="WP_117531518.1">
    <property type="nucleotide sequence ID" value="NZ_QUSM01000002.1"/>
</dbReference>
<dbReference type="Gene3D" id="3.30.70.1380">
    <property type="entry name" value="Transcriptional regulatory protein pf0864 domain like"/>
    <property type="match status" value="1"/>
</dbReference>
<name>A0A3E3E189_9FIRM</name>
<dbReference type="InterPro" id="IPR002822">
    <property type="entry name" value="Ni_insertion"/>
</dbReference>
<keyword evidence="2 3" id="KW-0456">Lyase</keyword>
<dbReference type="EMBL" id="QUSM01000002">
    <property type="protein sequence ID" value="RGD75312.1"/>
    <property type="molecule type" value="Genomic_DNA"/>
</dbReference>
<evidence type="ECO:0000313" key="6">
    <source>
        <dbReference type="Proteomes" id="UP000261212"/>
    </source>
</evidence>
<proteinExistence type="inferred from homology"/>
<keyword evidence="1 3" id="KW-0533">Nickel</keyword>
<gene>
    <name evidence="3 5" type="primary">larC</name>
    <name evidence="5" type="ORF">DW687_03010</name>
</gene>
<dbReference type="HAMAP" id="MF_01074">
    <property type="entry name" value="LarC"/>
    <property type="match status" value="1"/>
</dbReference>
<dbReference type="GO" id="GO:0016151">
    <property type="term" value="F:nickel cation binding"/>
    <property type="evidence" value="ECO:0007669"/>
    <property type="project" value="UniProtKB-UniRule"/>
</dbReference>
<evidence type="ECO:0000313" key="5">
    <source>
        <dbReference type="EMBL" id="RGD75312.1"/>
    </source>
</evidence>
<evidence type="ECO:0000256" key="3">
    <source>
        <dbReference type="HAMAP-Rule" id="MF_01074"/>
    </source>
</evidence>
<dbReference type="PANTHER" id="PTHR36566:SF1">
    <property type="entry name" value="PYRIDINIUM-3,5-BISTHIOCARBOXYLIC ACID MONONUCLEOTIDE NICKEL INSERTION PROTEIN"/>
    <property type="match status" value="1"/>
</dbReference>
<feature type="region of interest" description="Disordered" evidence="4">
    <location>
        <begin position="196"/>
        <end position="231"/>
    </location>
</feature>
<dbReference type="GO" id="GO:0016829">
    <property type="term" value="F:lyase activity"/>
    <property type="evidence" value="ECO:0007669"/>
    <property type="project" value="UniProtKB-UniRule"/>
</dbReference>
<comment type="catalytic activity">
    <reaction evidence="3">
        <text>Ni(II)-pyridinium-3,5-bisthiocarboxylate mononucleotide = pyridinium-3,5-bisthiocarboxylate mononucleotide + Ni(2+)</text>
        <dbReference type="Rhea" id="RHEA:54784"/>
        <dbReference type="ChEBI" id="CHEBI:49786"/>
        <dbReference type="ChEBI" id="CHEBI:137372"/>
        <dbReference type="ChEBI" id="CHEBI:137373"/>
        <dbReference type="EC" id="4.99.1.12"/>
    </reaction>
</comment>
<comment type="caution">
    <text evidence="5">The sequence shown here is derived from an EMBL/GenBank/DDBJ whole genome shotgun (WGS) entry which is preliminary data.</text>
</comment>
<protein>
    <recommendedName>
        <fullName evidence="3">Pyridinium-3,5-bisthiocarboxylic acid mononucleotide nickel insertion protein</fullName>
        <shortName evidence="3">P2TMN nickel insertion protein</shortName>
        <ecNumber evidence="3">4.99.1.12</ecNumber>
    </recommendedName>
    <alternativeName>
        <fullName evidence="3">Nickel-pincer cofactor biosynthesis protein LarC</fullName>
    </alternativeName>
</protein>
<dbReference type="AlphaFoldDB" id="A0A3E3E189"/>
<accession>A0A3E3E189</accession>
<organism evidence="5 6">
    <name type="scientific">Anaerofustis stercorihominis</name>
    <dbReference type="NCBI Taxonomy" id="214853"/>
    <lineage>
        <taxon>Bacteria</taxon>
        <taxon>Bacillati</taxon>
        <taxon>Bacillota</taxon>
        <taxon>Clostridia</taxon>
        <taxon>Eubacteriales</taxon>
        <taxon>Eubacteriaceae</taxon>
        <taxon>Anaerofustis</taxon>
    </lineage>
</organism>
<dbReference type="GO" id="GO:0051604">
    <property type="term" value="P:protein maturation"/>
    <property type="evidence" value="ECO:0007669"/>
    <property type="project" value="UniProtKB-UniRule"/>
</dbReference>
<comment type="function">
    <text evidence="3">Involved in the biosynthesis of a nickel-pincer cofactor ((SCS)Ni(II) pincer complex). Binds Ni(2+), and functions in nickel delivery to pyridinium-3,5-bisthiocarboxylic acid mononucleotide (P2TMN), to form the mature cofactor. Is thus probably required for the activation of nickel-pincer cofactor-dependent enzymes.</text>
</comment>
<dbReference type="NCBIfam" id="TIGR00299">
    <property type="entry name" value="nickel pincer cofactor biosynthesis protein LarC"/>
    <property type="match status" value="1"/>
</dbReference>
<dbReference type="EC" id="4.99.1.12" evidence="3"/>
<sequence>MNSLYIECNSGAAGDMLMAALLDLYEDKEDFLQMMNNLGLENVKVSFREEKRNGISGKKIIVTVNGVEEESLDVADNKKGHHEHNNRDDNLMLDSFYAFEGGYHDYLNSRSENKIDIKEDISKKIDEPVFSADSLYAFEESYSDFLNDRSKSIDHEHHHIHERADEKEDISFPADGLYAFEVGFDDYLKGQNSLHEHTHHENKCGHEHNHEHSHHPHEPIHEHGHHHRHSHNDIKHINHIIDKLNVSENVKYHAKEVYSLILEAEAKAHGCSVDKVHFHEVGNLDAIVDIVGVCYLIEKLDIDNIICSPLNVGYGNVRTAHGILPVPAPATAYILRDVPTYTNEEEGELTTPTGAAILKHFSNEFTNTRNMTYKRVGYGLGKKELKSANFVRVFLGEINNECKLQDKIIKLSCNIDDMTGEEIGLAIDKLWSSGALDVYTIPVNMKKNRPGVILEVLLKEKDEKILLNVIMKYTSTFGVRKSEYNRYILNRSFGEEETEYGNVKKKVGSGYGIKKSKLEFDDLKDISNKYDISIRDIK</sequence>
<feature type="compositionally biased region" description="Basic and acidic residues" evidence="4">
    <location>
        <begin position="196"/>
        <end position="222"/>
    </location>
</feature>
<reference evidence="5 6" key="1">
    <citation type="submission" date="2018-08" db="EMBL/GenBank/DDBJ databases">
        <title>A genome reference for cultivated species of the human gut microbiota.</title>
        <authorList>
            <person name="Zou Y."/>
            <person name="Xue W."/>
            <person name="Luo G."/>
        </authorList>
    </citation>
    <scope>NUCLEOTIDE SEQUENCE [LARGE SCALE GENOMIC DNA]</scope>
    <source>
        <strain evidence="5 6">AM25-6</strain>
    </source>
</reference>
<dbReference type="Pfam" id="PF01969">
    <property type="entry name" value="Ni_insertion"/>
    <property type="match status" value="2"/>
</dbReference>
<evidence type="ECO:0000256" key="1">
    <source>
        <dbReference type="ARBA" id="ARBA00022596"/>
    </source>
</evidence>
<evidence type="ECO:0000256" key="2">
    <source>
        <dbReference type="ARBA" id="ARBA00023239"/>
    </source>
</evidence>
<comment type="similarity">
    <text evidence="3">Belongs to the LarC family.</text>
</comment>
<dbReference type="Proteomes" id="UP000261212">
    <property type="component" value="Unassembled WGS sequence"/>
</dbReference>
<evidence type="ECO:0000256" key="4">
    <source>
        <dbReference type="SAM" id="MobiDB-lite"/>
    </source>
</evidence>
<dbReference type="PANTHER" id="PTHR36566">
    <property type="entry name" value="NICKEL INSERTION PROTEIN-RELATED"/>
    <property type="match status" value="1"/>
</dbReference>